<feature type="domain" description="Acyclic terpene utilisation N-terminal" evidence="1">
    <location>
        <begin position="2"/>
        <end position="196"/>
    </location>
</feature>
<reference evidence="2" key="1">
    <citation type="submission" date="2018-05" db="EMBL/GenBank/DDBJ databases">
        <title>Effector identification in a new, highly contiguous assembly of the strawberry crown rot pathogen Phytophthora cactorum.</title>
        <authorList>
            <person name="Armitage A.D."/>
            <person name="Nellist C.F."/>
            <person name="Bates H."/>
            <person name="Vickerstaff R.J."/>
            <person name="Harrison R.J."/>
        </authorList>
    </citation>
    <scope>NUCLEOTIDE SEQUENCE</scope>
    <source>
        <strain evidence="2">P421</strain>
    </source>
</reference>
<sequence>KRVEEEVKRQGLDLKVGWINGDEVTDTVKRLYENGEEFVSLMTGKTLKEWGHDILCAQCYLGGAGIAEALRQGCDIVIAGRVADAAPTIGASMWWHGWNRKTDLDQIAGSLVAGHLIECSAYVCGGYYSGFKRLMDKCENLGFPIAEIQHDGSCILSKEPGTGGEVSVGTVSSQLLYEIQGPLYYGSDVTANLEGIV</sequence>
<evidence type="ECO:0000259" key="1">
    <source>
        <dbReference type="Pfam" id="PF07287"/>
    </source>
</evidence>
<feature type="non-terminal residue" evidence="2">
    <location>
        <position position="1"/>
    </location>
</feature>
<evidence type="ECO:0000313" key="2">
    <source>
        <dbReference type="EMBL" id="KAG3188248.1"/>
    </source>
</evidence>
<dbReference type="EMBL" id="RCMV01005273">
    <property type="protein sequence ID" value="KAG3188248.1"/>
    <property type="molecule type" value="Genomic_DNA"/>
</dbReference>
<organism evidence="2 3">
    <name type="scientific">Phytophthora cactorum</name>
    <dbReference type="NCBI Taxonomy" id="29920"/>
    <lineage>
        <taxon>Eukaryota</taxon>
        <taxon>Sar</taxon>
        <taxon>Stramenopiles</taxon>
        <taxon>Oomycota</taxon>
        <taxon>Peronosporomycetes</taxon>
        <taxon>Peronosporales</taxon>
        <taxon>Peronosporaceae</taxon>
        <taxon>Phytophthora</taxon>
    </lineage>
</organism>
<feature type="non-terminal residue" evidence="2">
    <location>
        <position position="197"/>
    </location>
</feature>
<dbReference type="InterPro" id="IPR010839">
    <property type="entry name" value="AtuA_N"/>
</dbReference>
<proteinExistence type="predicted"/>
<accession>A0A8T1GYU9</accession>
<dbReference type="Pfam" id="PF07287">
    <property type="entry name" value="AtuA"/>
    <property type="match status" value="1"/>
</dbReference>
<gene>
    <name evidence="2" type="ORF">PC129_g25202</name>
</gene>
<dbReference type="PANTHER" id="PTHR47585">
    <property type="match status" value="1"/>
</dbReference>
<dbReference type="Proteomes" id="UP000760860">
    <property type="component" value="Unassembled WGS sequence"/>
</dbReference>
<comment type="caution">
    <text evidence="2">The sequence shown here is derived from an EMBL/GenBank/DDBJ whole genome shotgun (WGS) entry which is preliminary data.</text>
</comment>
<name>A0A8T1GYU9_9STRA</name>
<dbReference type="AlphaFoldDB" id="A0A8T1GYU9"/>
<evidence type="ECO:0000313" key="3">
    <source>
        <dbReference type="Proteomes" id="UP000760860"/>
    </source>
</evidence>
<protein>
    <recommendedName>
        <fullName evidence="1">Acyclic terpene utilisation N-terminal domain-containing protein</fullName>
    </recommendedName>
</protein>
<dbReference type="PANTHER" id="PTHR47585:SF2">
    <property type="entry name" value="DUF1446 DOMAIN PROTEIN (AFU_ORTHOLOGUE AFUA_6G11420)"/>
    <property type="match status" value="1"/>
</dbReference>